<accession>A0A0K8PI32</accession>
<proteinExistence type="predicted"/>
<feature type="chain" id="PRO_5005514095" description="DUF1080 domain-containing protein" evidence="1">
    <location>
        <begin position="26"/>
        <end position="82"/>
    </location>
</feature>
<evidence type="ECO:0000313" key="3">
    <source>
        <dbReference type="Proteomes" id="UP000053859"/>
    </source>
</evidence>
<name>A0A0K8PI32_STRAJ</name>
<keyword evidence="1" id="KW-0732">Signal</keyword>
<gene>
    <name evidence="2" type="ORF">SAZU_2289</name>
</gene>
<dbReference type="Proteomes" id="UP000053859">
    <property type="component" value="Unassembled WGS sequence"/>
</dbReference>
<dbReference type="AlphaFoldDB" id="A0A0K8PI32"/>
<feature type="signal peptide" evidence="1">
    <location>
        <begin position="1"/>
        <end position="25"/>
    </location>
</feature>
<evidence type="ECO:0000256" key="1">
    <source>
        <dbReference type="SAM" id="SignalP"/>
    </source>
</evidence>
<evidence type="ECO:0000313" key="2">
    <source>
        <dbReference type="EMBL" id="GAP47552.1"/>
    </source>
</evidence>
<organism evidence="2 3">
    <name type="scientific">Streptomyces azureus</name>
    <dbReference type="NCBI Taxonomy" id="146537"/>
    <lineage>
        <taxon>Bacteria</taxon>
        <taxon>Bacillati</taxon>
        <taxon>Actinomycetota</taxon>
        <taxon>Actinomycetes</taxon>
        <taxon>Kitasatosporales</taxon>
        <taxon>Streptomycetaceae</taxon>
        <taxon>Streptomyces</taxon>
    </lineage>
</organism>
<sequence length="82" mass="8376">MHLRTFVTAITAVSLLALGSGTAPAAPERDADTADASAVRVDDGSFEYPTAPANSYLTVSQGQPIGPWKVTRGGVDLIGAGF</sequence>
<dbReference type="EMBL" id="DF968237">
    <property type="protein sequence ID" value="GAP47552.1"/>
    <property type="molecule type" value="Genomic_DNA"/>
</dbReference>
<dbReference type="PATRIC" id="fig|146537.3.peg.2416"/>
<evidence type="ECO:0008006" key="4">
    <source>
        <dbReference type="Google" id="ProtNLM"/>
    </source>
</evidence>
<protein>
    <recommendedName>
        <fullName evidence="4">DUF1080 domain-containing protein</fullName>
    </recommendedName>
</protein>
<reference evidence="2" key="1">
    <citation type="journal article" date="2015" name="Genome Announc.">
        <title>Draft Genome Sequence of Thiostrepton-Producing Streptomyces azureus ATCC 14921.</title>
        <authorList>
            <person name="Sakihara K."/>
            <person name="Maeda J."/>
            <person name="Tashiro K."/>
            <person name="Fujino Y."/>
            <person name="Kuhara S."/>
            <person name="Ohshima T."/>
            <person name="Ogata S."/>
            <person name="Doi K."/>
        </authorList>
    </citation>
    <scope>NUCLEOTIDE SEQUENCE [LARGE SCALE GENOMIC DNA]</scope>
    <source>
        <strain evidence="2">ATCC14921</strain>
    </source>
</reference>
<dbReference type="RefSeq" id="WP_408055148.1">
    <property type="nucleotide sequence ID" value="NZ_DF968237.1"/>
</dbReference>
<keyword evidence="3" id="KW-1185">Reference proteome</keyword>